<dbReference type="EMBL" id="JADWDJ010000002">
    <property type="protein sequence ID" value="KAG5284641.1"/>
    <property type="molecule type" value="Genomic_DNA"/>
</dbReference>
<feature type="compositionally biased region" description="Basic residues" evidence="1">
    <location>
        <begin position="28"/>
        <end position="38"/>
    </location>
</feature>
<feature type="compositionally biased region" description="Basic and acidic residues" evidence="1">
    <location>
        <begin position="86"/>
        <end position="99"/>
    </location>
</feature>
<evidence type="ECO:0000313" key="3">
    <source>
        <dbReference type="Proteomes" id="UP000823561"/>
    </source>
</evidence>
<protein>
    <submittedName>
        <fullName evidence="2">Uncharacterized protein</fullName>
    </submittedName>
</protein>
<feature type="region of interest" description="Disordered" evidence="1">
    <location>
        <begin position="303"/>
        <end position="325"/>
    </location>
</feature>
<accession>A0AAV6HFA3</accession>
<proteinExistence type="predicted"/>
<feature type="region of interest" description="Disordered" evidence="1">
    <location>
        <begin position="395"/>
        <end position="418"/>
    </location>
</feature>
<reference evidence="2" key="1">
    <citation type="submission" date="2020-10" db="EMBL/GenBank/DDBJ databases">
        <title>Chromosome-scale genome assembly of the Allis shad, Alosa alosa.</title>
        <authorList>
            <person name="Margot Z."/>
            <person name="Christophe K."/>
            <person name="Cabau C."/>
            <person name="Louis A."/>
            <person name="Berthelot C."/>
            <person name="Parey E."/>
            <person name="Roest Crollius H."/>
            <person name="Montfort J."/>
            <person name="Robinson-Rechavi M."/>
            <person name="Bucao C."/>
            <person name="Bouchez O."/>
            <person name="Gislard M."/>
            <person name="Lluch J."/>
            <person name="Milhes M."/>
            <person name="Lampietro C."/>
            <person name="Lopez Roques C."/>
            <person name="Donnadieu C."/>
            <person name="Braasch I."/>
            <person name="Desvignes T."/>
            <person name="Postlethwait J."/>
            <person name="Bobe J."/>
            <person name="Guiguen Y."/>
        </authorList>
    </citation>
    <scope>NUCLEOTIDE SEQUENCE</scope>
    <source>
        <strain evidence="2">M-15738</strain>
        <tissue evidence="2">Blood</tissue>
    </source>
</reference>
<feature type="compositionally biased region" description="Polar residues" evidence="1">
    <location>
        <begin position="102"/>
        <end position="111"/>
    </location>
</feature>
<evidence type="ECO:0000256" key="1">
    <source>
        <dbReference type="SAM" id="MobiDB-lite"/>
    </source>
</evidence>
<sequence>MKLCELFSCCLPVRKKKQRNERVDTSNKKKRKEAKRLKKEMADRRKEALEMDISMVQSVETVLVSLDEGKERVEDKNAVMAIHHADIHHPDPELSKEDCIPNESSVDQGTPQLGEGGGRSPSPLHIDGDGDQGFSKEDCTLIESSIDHGTPQLDEGGGSSPSPLHVDGDGDQEFSKEDCTLNESSVDHGTPQLDEGGGSSPSPLHIDGDGDREFSKEDSSVDYGTPQLYEEAGKSSSPLHGGGDGVRPVPRLKLDWHKYQLTVGKPTSQAGAWRTADTPEKRDVMEEERRTILSGFFERRGNTTQNATTQATLTTEEEKPTPQSAVWHTKIPEERDEEKRKILHGFVKRRGLTASASCGEGSARAPVAAVAHLAPPFHCRVCHRQNRTTQIVTTTHSSRLPLPLPRAGRPDRNHTIVR</sequence>
<dbReference type="Proteomes" id="UP000823561">
    <property type="component" value="Chromosome 2"/>
</dbReference>
<feature type="compositionally biased region" description="Low complexity" evidence="1">
    <location>
        <begin position="303"/>
        <end position="314"/>
    </location>
</feature>
<feature type="region of interest" description="Disordered" evidence="1">
    <location>
        <begin position="86"/>
        <end position="250"/>
    </location>
</feature>
<evidence type="ECO:0000313" key="2">
    <source>
        <dbReference type="EMBL" id="KAG5284641.1"/>
    </source>
</evidence>
<gene>
    <name evidence="2" type="ORF">AALO_G00028900</name>
</gene>
<feature type="compositionally biased region" description="Basic and acidic residues" evidence="1">
    <location>
        <begin position="206"/>
        <end position="219"/>
    </location>
</feature>
<organism evidence="2 3">
    <name type="scientific">Alosa alosa</name>
    <name type="common">allis shad</name>
    <dbReference type="NCBI Taxonomy" id="278164"/>
    <lineage>
        <taxon>Eukaryota</taxon>
        <taxon>Metazoa</taxon>
        <taxon>Chordata</taxon>
        <taxon>Craniata</taxon>
        <taxon>Vertebrata</taxon>
        <taxon>Euteleostomi</taxon>
        <taxon>Actinopterygii</taxon>
        <taxon>Neopterygii</taxon>
        <taxon>Teleostei</taxon>
        <taxon>Clupei</taxon>
        <taxon>Clupeiformes</taxon>
        <taxon>Clupeoidei</taxon>
        <taxon>Clupeidae</taxon>
        <taxon>Alosa</taxon>
    </lineage>
</organism>
<dbReference type="AlphaFoldDB" id="A0AAV6HFA3"/>
<feature type="region of interest" description="Disordered" evidence="1">
    <location>
        <begin position="18"/>
        <end position="42"/>
    </location>
</feature>
<name>A0AAV6HFA3_9TELE</name>
<keyword evidence="3" id="KW-1185">Reference proteome</keyword>
<feature type="compositionally biased region" description="Basic and acidic residues" evidence="1">
    <location>
        <begin position="408"/>
        <end position="418"/>
    </location>
</feature>
<comment type="caution">
    <text evidence="2">The sequence shown here is derived from an EMBL/GenBank/DDBJ whole genome shotgun (WGS) entry which is preliminary data.</text>
</comment>